<accession>A0A1W1CSW6</accession>
<feature type="transmembrane region" description="Helical" evidence="1">
    <location>
        <begin position="63"/>
        <end position="82"/>
    </location>
</feature>
<feature type="transmembrane region" description="Helical" evidence="1">
    <location>
        <begin position="205"/>
        <end position="226"/>
    </location>
</feature>
<protein>
    <submittedName>
        <fullName evidence="3">Glutamate synthase [NADPH] large chain</fullName>
        <ecNumber evidence="3">1.4.1.13</ecNumber>
    </submittedName>
</protein>
<feature type="transmembrane region" description="Helical" evidence="1">
    <location>
        <begin position="152"/>
        <end position="173"/>
    </location>
</feature>
<dbReference type="PANTHER" id="PTHR39084:SF1">
    <property type="entry name" value="DUF4010 DOMAIN-CONTAINING PROTEIN"/>
    <property type="match status" value="1"/>
</dbReference>
<keyword evidence="1" id="KW-0812">Transmembrane</keyword>
<feature type="transmembrane region" description="Helical" evidence="1">
    <location>
        <begin position="36"/>
        <end position="57"/>
    </location>
</feature>
<keyword evidence="1" id="KW-1133">Transmembrane helix</keyword>
<feature type="domain" description="DUF4010" evidence="2">
    <location>
        <begin position="184"/>
        <end position="390"/>
    </location>
</feature>
<dbReference type="AlphaFoldDB" id="A0A1W1CSW6"/>
<name>A0A1W1CSW6_9ZZZZ</name>
<keyword evidence="1" id="KW-0472">Membrane</keyword>
<feature type="transmembrane region" description="Helical" evidence="1">
    <location>
        <begin position="6"/>
        <end position="24"/>
    </location>
</feature>
<dbReference type="EMBL" id="FPHL01000054">
    <property type="protein sequence ID" value="SFV68797.1"/>
    <property type="molecule type" value="Genomic_DNA"/>
</dbReference>
<feature type="transmembrane region" description="Helical" evidence="1">
    <location>
        <begin position="338"/>
        <end position="356"/>
    </location>
</feature>
<proteinExistence type="predicted"/>
<sequence>MNLAPDLIHLVITVAFSFLVGMELKTYRQQYHAQKGNIYFGTARTYTFIGLLGYIFYKIDTVHLMLYLTVLIVLSLLFLVLYMKKVEEGRSSILPFVVMLSVYAFGPMTERFPLWMPSLLFVLIIFLLNAKPSLQRLSGGINTHELETLGKMVLLSAVILPLLPRTNVIPYLPISPFKLWLAVVVISGISYGGYLVQKYFFPSKGYFLTGIFGGTYSSTATTVVLARKAKNTGNSAVITAGIIAATSMMYIRLVIVALVFNVQIARALALPFFGLALAGLIIAAFYLRLKKESSVKPDFVDKNPLELGTAFLFAFLFALMMFLTDFVMQHYGNNGLRVLSFAVGFTDIDPFVLSLLTGKYSVADTQLVSAIMIAAGSNNILKSAYALWFGGLKGGRHSALWIALLGVVTIGVGFWI</sequence>
<reference evidence="3" key="1">
    <citation type="submission" date="2016-10" db="EMBL/GenBank/DDBJ databases">
        <authorList>
            <person name="de Groot N.N."/>
        </authorList>
    </citation>
    <scope>NUCLEOTIDE SEQUENCE</scope>
</reference>
<feature type="transmembrane region" description="Helical" evidence="1">
    <location>
        <begin position="89"/>
        <end position="106"/>
    </location>
</feature>
<feature type="transmembrane region" description="Helical" evidence="1">
    <location>
        <begin position="267"/>
        <end position="287"/>
    </location>
</feature>
<keyword evidence="3" id="KW-0560">Oxidoreductase</keyword>
<gene>
    <name evidence="3" type="ORF">MNB_SV-10-1085</name>
</gene>
<dbReference type="Pfam" id="PF13194">
    <property type="entry name" value="DUF4010"/>
    <property type="match status" value="1"/>
</dbReference>
<evidence type="ECO:0000256" key="1">
    <source>
        <dbReference type="SAM" id="Phobius"/>
    </source>
</evidence>
<feature type="transmembrane region" description="Helical" evidence="1">
    <location>
        <begin position="238"/>
        <end position="260"/>
    </location>
</feature>
<feature type="transmembrane region" description="Helical" evidence="1">
    <location>
        <begin position="112"/>
        <end position="131"/>
    </location>
</feature>
<dbReference type="PANTHER" id="PTHR39084">
    <property type="entry name" value="MEMBRANE PROTEIN-RELATED"/>
    <property type="match status" value="1"/>
</dbReference>
<organism evidence="3">
    <name type="scientific">hydrothermal vent metagenome</name>
    <dbReference type="NCBI Taxonomy" id="652676"/>
    <lineage>
        <taxon>unclassified sequences</taxon>
        <taxon>metagenomes</taxon>
        <taxon>ecological metagenomes</taxon>
    </lineage>
</organism>
<evidence type="ECO:0000259" key="2">
    <source>
        <dbReference type="Pfam" id="PF13194"/>
    </source>
</evidence>
<dbReference type="GO" id="GO:0004355">
    <property type="term" value="F:glutamate synthase (NADPH) activity"/>
    <property type="evidence" value="ECO:0007669"/>
    <property type="project" value="UniProtKB-EC"/>
</dbReference>
<dbReference type="EC" id="1.4.1.13" evidence="3"/>
<dbReference type="InterPro" id="IPR025105">
    <property type="entry name" value="DUF4010"/>
</dbReference>
<feature type="transmembrane region" description="Helical" evidence="1">
    <location>
        <begin position="179"/>
        <end position="196"/>
    </location>
</feature>
<evidence type="ECO:0000313" key="3">
    <source>
        <dbReference type="EMBL" id="SFV68797.1"/>
    </source>
</evidence>
<feature type="transmembrane region" description="Helical" evidence="1">
    <location>
        <begin position="368"/>
        <end position="387"/>
    </location>
</feature>
<feature type="transmembrane region" description="Helical" evidence="1">
    <location>
        <begin position="307"/>
        <end position="326"/>
    </location>
</feature>
<feature type="transmembrane region" description="Helical" evidence="1">
    <location>
        <begin position="399"/>
        <end position="415"/>
    </location>
</feature>